<accession>A0A177TFC8</accession>
<organism evidence="6 7">
    <name type="scientific">Tilletia indica</name>
    <dbReference type="NCBI Taxonomy" id="43049"/>
    <lineage>
        <taxon>Eukaryota</taxon>
        <taxon>Fungi</taxon>
        <taxon>Dikarya</taxon>
        <taxon>Basidiomycota</taxon>
        <taxon>Ustilaginomycotina</taxon>
        <taxon>Exobasidiomycetes</taxon>
        <taxon>Tilletiales</taxon>
        <taxon>Tilletiaceae</taxon>
        <taxon>Tilletia</taxon>
    </lineage>
</organism>
<sequence length="384" mass="40378">MSTTELKNVVIVGAATAGAHAARALAKSLPATHRVVLIESDEQAFYPVASLRGAVVPDYEDNLFAPLDNFFGPSDKTRHIIRSGTRVLEVSNTDVLVKTPAETEERIPLEYAILATGSTYPAPARASSPKTAEAKASFKKMQAQIKDAKSILIVGGGEVGVEFAGEIHAQYSAPEQRKKVTLVSRSEQLISKSTPIGLHNSLLNQLKKLGVEVLLGDSVDLPEGTKTGTLEETRSFTSKNGTEIADVDFVVVATGTKPAADLWAQADPASVTDGQAKVDHKSLRAESTVLTNWFAAGDVASLPGNKTLVNARTGGGVAAANIVSLIKGGKESSKFSVMNVTVVPLGLNGGASSMFGWVIGGFLTSIIKGKSLFLGQFNSLYNKA</sequence>
<dbReference type="PRINTS" id="PR00411">
    <property type="entry name" value="PNDRDTASEI"/>
</dbReference>
<dbReference type="GO" id="GO:0004174">
    <property type="term" value="F:electron-transferring-flavoprotein dehydrogenase activity"/>
    <property type="evidence" value="ECO:0007669"/>
    <property type="project" value="TreeGrafter"/>
</dbReference>
<dbReference type="PRINTS" id="PR00368">
    <property type="entry name" value="FADPNR"/>
</dbReference>
<dbReference type="Gene3D" id="3.50.50.100">
    <property type="match status" value="1"/>
</dbReference>
<name>A0A177TFC8_9BASI</name>
<dbReference type="AlphaFoldDB" id="A0A177TFC8"/>
<dbReference type="GO" id="GO:0005737">
    <property type="term" value="C:cytoplasm"/>
    <property type="evidence" value="ECO:0007669"/>
    <property type="project" value="TreeGrafter"/>
</dbReference>
<dbReference type="PANTHER" id="PTHR43735:SF3">
    <property type="entry name" value="FERROPTOSIS SUPPRESSOR PROTEIN 1"/>
    <property type="match status" value="1"/>
</dbReference>
<evidence type="ECO:0000256" key="3">
    <source>
        <dbReference type="ARBA" id="ARBA00022827"/>
    </source>
</evidence>
<evidence type="ECO:0000259" key="5">
    <source>
        <dbReference type="Pfam" id="PF07992"/>
    </source>
</evidence>
<keyword evidence="2" id="KW-0285">Flavoprotein</keyword>
<evidence type="ECO:0000256" key="4">
    <source>
        <dbReference type="ARBA" id="ARBA00023002"/>
    </source>
</evidence>
<reference evidence="6" key="1">
    <citation type="submission" date="2016-04" db="EMBL/GenBank/DDBJ databases">
        <authorList>
            <person name="Nguyen H.D."/>
            <person name="Samba Siva P."/>
            <person name="Cullis J."/>
            <person name="Levesque C.A."/>
            <person name="Hambleton S."/>
        </authorList>
    </citation>
    <scope>NUCLEOTIDE SEQUENCE</scope>
    <source>
        <strain evidence="6">DAOMC 236416</strain>
    </source>
</reference>
<keyword evidence="4" id="KW-0560">Oxidoreductase</keyword>
<comment type="similarity">
    <text evidence="1">Belongs to the FAD-dependent oxidoreductase family.</text>
</comment>
<protein>
    <recommendedName>
        <fullName evidence="5">FAD/NAD(P)-binding domain-containing protein</fullName>
    </recommendedName>
</protein>
<keyword evidence="3" id="KW-0274">FAD</keyword>
<dbReference type="GO" id="GO:0050660">
    <property type="term" value="F:flavin adenine dinucleotide binding"/>
    <property type="evidence" value="ECO:0007669"/>
    <property type="project" value="TreeGrafter"/>
</dbReference>
<evidence type="ECO:0000256" key="1">
    <source>
        <dbReference type="ARBA" id="ARBA00006442"/>
    </source>
</evidence>
<keyword evidence="7" id="KW-1185">Reference proteome</keyword>
<dbReference type="Pfam" id="PF07992">
    <property type="entry name" value="Pyr_redox_2"/>
    <property type="match status" value="1"/>
</dbReference>
<feature type="domain" description="FAD/NAD(P)-binding" evidence="5">
    <location>
        <begin position="8"/>
        <end position="309"/>
    </location>
</feature>
<gene>
    <name evidence="6" type="ORF">A4X13_0g424</name>
</gene>
<proteinExistence type="inferred from homology"/>
<dbReference type="SUPFAM" id="SSF51905">
    <property type="entry name" value="FAD/NAD(P)-binding domain"/>
    <property type="match status" value="1"/>
</dbReference>
<dbReference type="EMBL" id="LWDF02000013">
    <property type="protein sequence ID" value="KAE8260324.1"/>
    <property type="molecule type" value="Genomic_DNA"/>
</dbReference>
<dbReference type="PANTHER" id="PTHR43735">
    <property type="entry name" value="APOPTOSIS-INDUCING FACTOR 1"/>
    <property type="match status" value="1"/>
</dbReference>
<evidence type="ECO:0000313" key="6">
    <source>
        <dbReference type="EMBL" id="KAE8260324.1"/>
    </source>
</evidence>
<comment type="caution">
    <text evidence="6">The sequence shown here is derived from an EMBL/GenBank/DDBJ whole genome shotgun (WGS) entry which is preliminary data.</text>
</comment>
<dbReference type="InterPro" id="IPR023753">
    <property type="entry name" value="FAD/NAD-binding_dom"/>
</dbReference>
<reference evidence="6" key="2">
    <citation type="journal article" date="2019" name="IMA Fungus">
        <title>Genome sequencing and comparison of five Tilletia species to identify candidate genes for the detection of regulated species infecting wheat.</title>
        <authorList>
            <person name="Nguyen H.D.T."/>
            <person name="Sultana T."/>
            <person name="Kesanakurti P."/>
            <person name="Hambleton S."/>
        </authorList>
    </citation>
    <scope>NUCLEOTIDE SEQUENCE</scope>
    <source>
        <strain evidence="6">DAOMC 236416</strain>
    </source>
</reference>
<dbReference type="InterPro" id="IPR036188">
    <property type="entry name" value="FAD/NAD-bd_sf"/>
</dbReference>
<evidence type="ECO:0000256" key="2">
    <source>
        <dbReference type="ARBA" id="ARBA00022630"/>
    </source>
</evidence>
<dbReference type="Proteomes" id="UP000077521">
    <property type="component" value="Unassembled WGS sequence"/>
</dbReference>
<evidence type="ECO:0000313" key="7">
    <source>
        <dbReference type="Proteomes" id="UP000077521"/>
    </source>
</evidence>